<feature type="disulfide bond" evidence="4">
    <location>
        <begin position="437"/>
        <end position="447"/>
    </location>
</feature>
<dbReference type="InterPro" id="IPR011042">
    <property type="entry name" value="6-blade_b-propeller_TolB-like"/>
</dbReference>
<evidence type="ECO:0000256" key="4">
    <source>
        <dbReference type="PROSITE-ProRule" id="PRU00076"/>
    </source>
</evidence>
<feature type="chain" id="PRO_5041680357" description="EGF-like domain-containing protein" evidence="7">
    <location>
        <begin position="21"/>
        <end position="658"/>
    </location>
</feature>
<keyword evidence="4" id="KW-1015">Disulfide bond</keyword>
<protein>
    <recommendedName>
        <fullName evidence="8">EGF-like domain-containing protein</fullName>
    </recommendedName>
</protein>
<keyword evidence="6" id="KW-0812">Transmembrane</keyword>
<keyword evidence="1 4" id="KW-0245">EGF-like domain</keyword>
<keyword evidence="2 7" id="KW-0732">Signal</keyword>
<feature type="domain" description="EGF-like" evidence="8">
    <location>
        <begin position="363"/>
        <end position="399"/>
    </location>
</feature>
<dbReference type="GO" id="GO:0005112">
    <property type="term" value="F:Notch binding"/>
    <property type="evidence" value="ECO:0007669"/>
    <property type="project" value="TreeGrafter"/>
</dbReference>
<dbReference type="Proteomes" id="UP001187531">
    <property type="component" value="Unassembled WGS sequence"/>
</dbReference>
<feature type="disulfide bond" evidence="4">
    <location>
        <begin position="513"/>
        <end position="523"/>
    </location>
</feature>
<feature type="domain" description="EGF-like" evidence="8">
    <location>
        <begin position="469"/>
        <end position="503"/>
    </location>
</feature>
<evidence type="ECO:0000313" key="10">
    <source>
        <dbReference type="Proteomes" id="UP001187531"/>
    </source>
</evidence>
<evidence type="ECO:0000259" key="8">
    <source>
        <dbReference type="PROSITE" id="PS50026"/>
    </source>
</evidence>
<dbReference type="PROSITE" id="PS50026">
    <property type="entry name" value="EGF_3"/>
    <property type="match status" value="4"/>
</dbReference>
<dbReference type="PROSITE" id="PS01186">
    <property type="entry name" value="EGF_2"/>
    <property type="match status" value="2"/>
</dbReference>
<dbReference type="SUPFAM" id="SSF63825">
    <property type="entry name" value="YWTD domain"/>
    <property type="match status" value="1"/>
</dbReference>
<evidence type="ECO:0000256" key="2">
    <source>
        <dbReference type="ARBA" id="ARBA00022729"/>
    </source>
</evidence>
<dbReference type="PROSITE" id="PS00022">
    <property type="entry name" value="EGF_1"/>
    <property type="match status" value="4"/>
</dbReference>
<dbReference type="InterPro" id="IPR000033">
    <property type="entry name" value="LDLR_classB_rpt"/>
</dbReference>
<keyword evidence="6" id="KW-0472">Membrane</keyword>
<dbReference type="SMART" id="SM00181">
    <property type="entry name" value="EGF"/>
    <property type="match status" value="6"/>
</dbReference>
<feature type="signal peptide" evidence="7">
    <location>
        <begin position="1"/>
        <end position="20"/>
    </location>
</feature>
<feature type="domain" description="EGF-like" evidence="8">
    <location>
        <begin position="509"/>
        <end position="545"/>
    </location>
</feature>
<comment type="caution">
    <text evidence="9">The sequence shown here is derived from an EMBL/GenBank/DDBJ whole genome shotgun (WGS) entry which is preliminary data.</text>
</comment>
<evidence type="ECO:0000313" key="9">
    <source>
        <dbReference type="EMBL" id="KAK2722483.1"/>
    </source>
</evidence>
<proteinExistence type="predicted"/>
<evidence type="ECO:0000256" key="7">
    <source>
        <dbReference type="SAM" id="SignalP"/>
    </source>
</evidence>
<dbReference type="Gene3D" id="2.120.10.30">
    <property type="entry name" value="TolB, C-terminal domain"/>
    <property type="match status" value="1"/>
</dbReference>
<feature type="disulfide bond" evidence="4">
    <location>
        <begin position="535"/>
        <end position="544"/>
    </location>
</feature>
<name>A0AA88I468_ARTSF</name>
<keyword evidence="10" id="KW-1185">Reference proteome</keyword>
<organism evidence="9 10">
    <name type="scientific">Artemia franciscana</name>
    <name type="common">Brine shrimp</name>
    <name type="synonym">Artemia sanfranciscana</name>
    <dbReference type="NCBI Taxonomy" id="6661"/>
    <lineage>
        <taxon>Eukaryota</taxon>
        <taxon>Metazoa</taxon>
        <taxon>Ecdysozoa</taxon>
        <taxon>Arthropoda</taxon>
        <taxon>Crustacea</taxon>
        <taxon>Branchiopoda</taxon>
        <taxon>Anostraca</taxon>
        <taxon>Artemiidae</taxon>
        <taxon>Artemia</taxon>
    </lineage>
</organism>
<evidence type="ECO:0000256" key="3">
    <source>
        <dbReference type="ARBA" id="ARBA00022737"/>
    </source>
</evidence>
<dbReference type="EMBL" id="JAVRJZ010000005">
    <property type="protein sequence ID" value="KAK2722483.1"/>
    <property type="molecule type" value="Genomic_DNA"/>
</dbReference>
<dbReference type="Pfam" id="PF00058">
    <property type="entry name" value="Ldl_recept_b"/>
    <property type="match status" value="1"/>
</dbReference>
<feature type="transmembrane region" description="Helical" evidence="6">
    <location>
        <begin position="557"/>
        <end position="583"/>
    </location>
</feature>
<dbReference type="AlphaFoldDB" id="A0AA88I468"/>
<dbReference type="InterPro" id="IPR000742">
    <property type="entry name" value="EGF"/>
</dbReference>
<dbReference type="Gene3D" id="2.10.25.10">
    <property type="entry name" value="Laminin"/>
    <property type="match status" value="6"/>
</dbReference>
<dbReference type="SMART" id="SM00135">
    <property type="entry name" value="LY"/>
    <property type="match status" value="2"/>
</dbReference>
<keyword evidence="3" id="KW-0677">Repeat</keyword>
<dbReference type="PROSITE" id="PS51120">
    <property type="entry name" value="LDLRB"/>
    <property type="match status" value="1"/>
</dbReference>
<evidence type="ECO:0000256" key="1">
    <source>
        <dbReference type="ARBA" id="ARBA00022536"/>
    </source>
</evidence>
<feature type="domain" description="EGF-like" evidence="8">
    <location>
        <begin position="433"/>
        <end position="468"/>
    </location>
</feature>
<dbReference type="SUPFAM" id="SSF57196">
    <property type="entry name" value="EGF/Laminin"/>
    <property type="match status" value="4"/>
</dbReference>
<feature type="disulfide bond" evidence="4">
    <location>
        <begin position="472"/>
        <end position="482"/>
    </location>
</feature>
<dbReference type="CDD" id="cd00054">
    <property type="entry name" value="EGF_CA"/>
    <property type="match status" value="1"/>
</dbReference>
<reference evidence="9" key="1">
    <citation type="submission" date="2023-07" db="EMBL/GenBank/DDBJ databases">
        <title>Chromosome-level genome assembly of Artemia franciscana.</title>
        <authorList>
            <person name="Jo E."/>
        </authorList>
    </citation>
    <scope>NUCLEOTIDE SEQUENCE</scope>
    <source>
        <tissue evidence="9">Whole body</tissue>
    </source>
</reference>
<comment type="caution">
    <text evidence="4">Lacks conserved residue(s) required for the propagation of feature annotation.</text>
</comment>
<sequence>MKYKCFSFCFLIIYLFAGHGCQDILISLGSKLQIHHQNETSGIPNGQPFTAYDHDPDVKPSLKAVALSDSGVFFSSTVDHQSSLHYIPLSNNQLKGSDTQNLLSARNCSIEGLCYIQPELTLIWTDSTSRSIHKASIASGWSLFDDSHVLIELGKEDLPKSIVYDHCSNRLFWTNWNFESPSIESAFTNGSGRIDVVRDALYQPHGLTIFGNRLYFTNAKPGYTYDIESVTTDGSNRQVHVKGHDQYPIQLAVTRSHIFWSDQRSSSVWYISNDVSTTQTPKLFVYGGNYAPYAISIVHPEYVYCNKPSSEEPIAMVDNPVMQLKDTSSDQCNGYCLHGFCKILNGLVKYCDCELGYKGSRCEVEICPSGYCLNTGTCQSRGDKPYCVCPPGFTGSKCEINQCYQFCHNGICAIRNNKPTCSCNLGYAGDRCERNICKDHCFNNGVCSVSVEGPQCSCGEEYAGERCQYGVCDHFCLNGGMCSVVNRTSVCLCQDGWSGSRCEKRVLDSRSVCKSYCFNGGSCIATEDGGPICSCANDFTGLRCEVSLSLLSSNEGLLVPLISSCVLGFILLLAVAFLAFQVWRLRKRPRLRKHYVVNKPTSNGLHGGSDGIHLELENCCNMNVCETPCFEPKTRPNGTRHNKKEEKYNLLKNTNELF</sequence>
<gene>
    <name evidence="9" type="ORF">QYM36_002880</name>
</gene>
<keyword evidence="6" id="KW-1133">Transmembrane helix</keyword>
<dbReference type="PANTHER" id="PTHR12916">
    <property type="entry name" value="CYTOCHROME C OXIDASE POLYPEPTIDE VIC-2"/>
    <property type="match status" value="1"/>
</dbReference>
<feature type="disulfide bond" evidence="4">
    <location>
        <begin position="389"/>
        <end position="398"/>
    </location>
</feature>
<dbReference type="Pfam" id="PF00008">
    <property type="entry name" value="EGF"/>
    <property type="match status" value="2"/>
</dbReference>
<evidence type="ECO:0000256" key="6">
    <source>
        <dbReference type="SAM" id="Phobius"/>
    </source>
</evidence>
<feature type="disulfide bond" evidence="4">
    <location>
        <begin position="493"/>
        <end position="502"/>
    </location>
</feature>
<feature type="disulfide bond" evidence="4">
    <location>
        <begin position="458"/>
        <end position="467"/>
    </location>
</feature>
<dbReference type="GO" id="GO:0007219">
    <property type="term" value="P:Notch signaling pathway"/>
    <property type="evidence" value="ECO:0007669"/>
    <property type="project" value="TreeGrafter"/>
</dbReference>
<evidence type="ECO:0000256" key="5">
    <source>
        <dbReference type="PROSITE-ProRule" id="PRU00461"/>
    </source>
</evidence>
<feature type="repeat" description="LDL-receptor class B" evidence="5">
    <location>
        <begin position="169"/>
        <end position="213"/>
    </location>
</feature>
<accession>A0AA88I468</accession>
<dbReference type="PANTHER" id="PTHR12916:SF4">
    <property type="entry name" value="UNINFLATABLE, ISOFORM C"/>
    <property type="match status" value="1"/>
</dbReference>